<evidence type="ECO:0000313" key="2">
    <source>
        <dbReference type="EMBL" id="PSW89902.1"/>
    </source>
</evidence>
<proteinExistence type="predicted"/>
<organism evidence="2 3">
    <name type="scientific">Photobacterium iliopiscarium</name>
    <dbReference type="NCBI Taxonomy" id="56192"/>
    <lineage>
        <taxon>Bacteria</taxon>
        <taxon>Pseudomonadati</taxon>
        <taxon>Pseudomonadota</taxon>
        <taxon>Gammaproteobacteria</taxon>
        <taxon>Vibrionales</taxon>
        <taxon>Vibrionaceae</taxon>
        <taxon>Photobacterium</taxon>
    </lineage>
</organism>
<dbReference type="Proteomes" id="UP000241190">
    <property type="component" value="Unassembled WGS sequence"/>
</dbReference>
<feature type="compositionally biased region" description="Low complexity" evidence="1">
    <location>
        <begin position="106"/>
        <end position="118"/>
    </location>
</feature>
<name>A0ABX5GM53_9GAMM</name>
<reference evidence="2 3" key="1">
    <citation type="submission" date="2018-03" db="EMBL/GenBank/DDBJ databases">
        <title>Whole genome sequencing of Histamine producing bacteria.</title>
        <authorList>
            <person name="Butler K."/>
        </authorList>
    </citation>
    <scope>NUCLEOTIDE SEQUENCE [LARGE SCALE GENOMIC DNA]</scope>
    <source>
        <strain evidence="2 3">ATCC 51761</strain>
    </source>
</reference>
<dbReference type="RefSeq" id="WP_045036730.1">
    <property type="nucleotide sequence ID" value="NZ_JZSR01000012.1"/>
</dbReference>
<evidence type="ECO:0000256" key="1">
    <source>
        <dbReference type="SAM" id="MobiDB-lite"/>
    </source>
</evidence>
<feature type="compositionally biased region" description="Polar residues" evidence="1">
    <location>
        <begin position="119"/>
        <end position="129"/>
    </location>
</feature>
<sequence>MIQAPGQLTIKTINGRNGLFNVGQIDLDIGQFAVRDAMLDEYSEGVYRGTFALRRIYAGSYQTGNRFVIETRAELAHIWLDNFDERPVIIDEPVNIDPLAEERAAQQQLTQQSTIQPQDESNAQQSLANESHEPSPASIFGELWPLGNVVKLDPTSDRELMRAQINYLKTQLQDGKRVWLFQPQEKIWVKQADI</sequence>
<feature type="region of interest" description="Disordered" evidence="1">
    <location>
        <begin position="105"/>
        <end position="135"/>
    </location>
</feature>
<gene>
    <name evidence="2" type="ORF">C9J52_20005</name>
</gene>
<keyword evidence="3" id="KW-1185">Reference proteome</keyword>
<dbReference type="InterPro" id="IPR021693">
    <property type="entry name" value="DUF3275"/>
</dbReference>
<protein>
    <submittedName>
        <fullName evidence="2">DUF3275 domain-containing protein</fullName>
    </submittedName>
</protein>
<dbReference type="Pfam" id="PF11679">
    <property type="entry name" value="DUF3275"/>
    <property type="match status" value="1"/>
</dbReference>
<accession>A0ABX5GM53</accession>
<evidence type="ECO:0000313" key="3">
    <source>
        <dbReference type="Proteomes" id="UP000241190"/>
    </source>
</evidence>
<comment type="caution">
    <text evidence="2">The sequence shown here is derived from an EMBL/GenBank/DDBJ whole genome shotgun (WGS) entry which is preliminary data.</text>
</comment>
<dbReference type="EMBL" id="PYOP01000065">
    <property type="protein sequence ID" value="PSW89902.1"/>
    <property type="molecule type" value="Genomic_DNA"/>
</dbReference>